<dbReference type="EMBL" id="JBHUMY010000016">
    <property type="protein sequence ID" value="MFD2661622.1"/>
    <property type="molecule type" value="Genomic_DNA"/>
</dbReference>
<keyword evidence="2" id="KW-0812">Transmembrane</keyword>
<accession>A0ABW5QZL9</accession>
<sequence length="123" mass="13913">MHRYEDEVKEKDNRSRNFEEMNREYKEEMGADFAAGTYVDRGDRAEFQESETKSMGYSLGWVALVFAIASWFVWPVLLGVTSAVLGFIAYRQGARKTGAWSMGVGLVAAAVYLFIIPLYYAVS</sequence>
<gene>
    <name evidence="3" type="ORF">ACFSW5_15315</name>
</gene>
<keyword evidence="1" id="KW-0175">Coiled coil</keyword>
<keyword evidence="2" id="KW-0472">Membrane</keyword>
<dbReference type="RefSeq" id="WP_379274718.1">
    <property type="nucleotide sequence ID" value="NZ_JBHUGT010000029.1"/>
</dbReference>
<evidence type="ECO:0000313" key="4">
    <source>
        <dbReference type="Proteomes" id="UP001597493"/>
    </source>
</evidence>
<dbReference type="PANTHER" id="PTHR40040:SF1">
    <property type="entry name" value="MEMBRANE PROTEIN"/>
    <property type="match status" value="1"/>
</dbReference>
<dbReference type="Proteomes" id="UP001597493">
    <property type="component" value="Unassembled WGS sequence"/>
</dbReference>
<feature type="transmembrane region" description="Helical" evidence="2">
    <location>
        <begin position="61"/>
        <end position="90"/>
    </location>
</feature>
<name>A0ABW5QZL9_9BACL</name>
<evidence type="ECO:0000256" key="2">
    <source>
        <dbReference type="SAM" id="Phobius"/>
    </source>
</evidence>
<reference evidence="4" key="1">
    <citation type="journal article" date="2019" name="Int. J. Syst. Evol. Microbiol.">
        <title>The Global Catalogue of Microorganisms (GCM) 10K type strain sequencing project: providing services to taxonomists for standard genome sequencing and annotation.</title>
        <authorList>
            <consortium name="The Broad Institute Genomics Platform"/>
            <consortium name="The Broad Institute Genome Sequencing Center for Infectious Disease"/>
            <person name="Wu L."/>
            <person name="Ma J."/>
        </authorList>
    </citation>
    <scope>NUCLEOTIDE SEQUENCE [LARGE SCALE GENOMIC DNA]</scope>
    <source>
        <strain evidence="4">TISTR 1827</strain>
    </source>
</reference>
<evidence type="ECO:0000256" key="1">
    <source>
        <dbReference type="SAM" id="Coils"/>
    </source>
</evidence>
<dbReference type="InterPro" id="IPR055338">
    <property type="entry name" value="YqfX-like"/>
</dbReference>
<keyword evidence="2" id="KW-1133">Transmembrane helix</keyword>
<keyword evidence="4" id="KW-1185">Reference proteome</keyword>
<comment type="caution">
    <text evidence="3">The sequence shown here is derived from an EMBL/GenBank/DDBJ whole genome shotgun (WGS) entry which is preliminary data.</text>
</comment>
<dbReference type="PANTHER" id="PTHR40040">
    <property type="entry name" value="SMALL HYDROPHOBIC PROTEIN-RELATED"/>
    <property type="match status" value="1"/>
</dbReference>
<feature type="transmembrane region" description="Helical" evidence="2">
    <location>
        <begin position="102"/>
        <end position="122"/>
    </location>
</feature>
<feature type="coiled-coil region" evidence="1">
    <location>
        <begin position="1"/>
        <end position="28"/>
    </location>
</feature>
<organism evidence="3 4">
    <name type="scientific">Paenibacillus thailandensis</name>
    <dbReference type="NCBI Taxonomy" id="393250"/>
    <lineage>
        <taxon>Bacteria</taxon>
        <taxon>Bacillati</taxon>
        <taxon>Bacillota</taxon>
        <taxon>Bacilli</taxon>
        <taxon>Bacillales</taxon>
        <taxon>Paenibacillaceae</taxon>
        <taxon>Paenibacillus</taxon>
    </lineage>
</organism>
<proteinExistence type="predicted"/>
<protein>
    <submittedName>
        <fullName evidence="3">DUF4190 domain-containing protein</fullName>
    </submittedName>
</protein>
<evidence type="ECO:0000313" key="3">
    <source>
        <dbReference type="EMBL" id="MFD2661622.1"/>
    </source>
</evidence>